<gene>
    <name evidence="2" type="ORF">ACFLIM_14275</name>
</gene>
<dbReference type="RefSeq" id="WP_393165307.1">
    <property type="nucleotide sequence ID" value="NZ_JBICRM010000007.1"/>
</dbReference>
<feature type="domain" description="DUF4440" evidence="1">
    <location>
        <begin position="7"/>
        <end position="111"/>
    </location>
</feature>
<accession>A0ABW7AB62</accession>
<protein>
    <submittedName>
        <fullName evidence="2">Nuclear transport factor 2 family protein</fullName>
    </submittedName>
</protein>
<dbReference type="InterPro" id="IPR032710">
    <property type="entry name" value="NTF2-like_dom_sf"/>
</dbReference>
<name>A0ABW7AB62_9ACTN</name>
<evidence type="ECO:0000313" key="2">
    <source>
        <dbReference type="EMBL" id="MFG1704354.1"/>
    </source>
</evidence>
<reference evidence="2 3" key="1">
    <citation type="submission" date="2024-10" db="EMBL/GenBank/DDBJ databases">
        <authorList>
            <person name="Topkara A.R."/>
            <person name="Saygin H."/>
        </authorList>
    </citation>
    <scope>NUCLEOTIDE SEQUENCE [LARGE SCALE GENOMIC DNA]</scope>
    <source>
        <strain evidence="2 3">M3C6</strain>
    </source>
</reference>
<evidence type="ECO:0000259" key="1">
    <source>
        <dbReference type="Pfam" id="PF14534"/>
    </source>
</evidence>
<keyword evidence="3" id="KW-1185">Reference proteome</keyword>
<dbReference type="SUPFAM" id="SSF54427">
    <property type="entry name" value="NTF2-like"/>
    <property type="match status" value="1"/>
</dbReference>
<dbReference type="Pfam" id="PF14534">
    <property type="entry name" value="DUF4440"/>
    <property type="match status" value="1"/>
</dbReference>
<evidence type="ECO:0000313" key="3">
    <source>
        <dbReference type="Proteomes" id="UP001603978"/>
    </source>
</evidence>
<organism evidence="2 3">
    <name type="scientific">Nonomuraea marmarensis</name>
    <dbReference type="NCBI Taxonomy" id="3351344"/>
    <lineage>
        <taxon>Bacteria</taxon>
        <taxon>Bacillati</taxon>
        <taxon>Actinomycetota</taxon>
        <taxon>Actinomycetes</taxon>
        <taxon>Streptosporangiales</taxon>
        <taxon>Streptosporangiaceae</taxon>
        <taxon>Nonomuraea</taxon>
    </lineage>
</organism>
<dbReference type="InterPro" id="IPR027843">
    <property type="entry name" value="DUF4440"/>
</dbReference>
<comment type="caution">
    <text evidence="2">The sequence shown here is derived from an EMBL/GenBank/DDBJ whole genome shotgun (WGS) entry which is preliminary data.</text>
</comment>
<sequence length="138" mass="15332">MSEQQVLDLVHRWTQAELHGDADAFDGLLSEDFAGIGPVGFTLDKQQWAGRYRGDLKNHHFEVHEPQVRFHGDTAIVSGVQEQRTTVMGHDVNDSFRVILVAVRQDDRWLIANIQLSGPLQSPGGPPPFAREGGPSRP</sequence>
<dbReference type="Proteomes" id="UP001603978">
    <property type="component" value="Unassembled WGS sequence"/>
</dbReference>
<dbReference type="EMBL" id="JBICRM010000007">
    <property type="protein sequence ID" value="MFG1704354.1"/>
    <property type="molecule type" value="Genomic_DNA"/>
</dbReference>
<dbReference type="Gene3D" id="3.10.450.50">
    <property type="match status" value="1"/>
</dbReference>
<proteinExistence type="predicted"/>